<name>A0ABM5AV30_VULVU</name>
<feature type="compositionally biased region" description="Low complexity" evidence="1">
    <location>
        <begin position="472"/>
        <end position="484"/>
    </location>
</feature>
<feature type="compositionally biased region" description="Low complexity" evidence="1">
    <location>
        <begin position="357"/>
        <end position="371"/>
    </location>
</feature>
<feature type="region of interest" description="Disordered" evidence="1">
    <location>
        <begin position="261"/>
        <end position="532"/>
    </location>
</feature>
<evidence type="ECO:0000256" key="1">
    <source>
        <dbReference type="SAM" id="MobiDB-lite"/>
    </source>
</evidence>
<organism evidence="2 3">
    <name type="scientific">Vulpes vulpes</name>
    <name type="common">Red fox</name>
    <dbReference type="NCBI Taxonomy" id="9627"/>
    <lineage>
        <taxon>Eukaryota</taxon>
        <taxon>Metazoa</taxon>
        <taxon>Chordata</taxon>
        <taxon>Craniata</taxon>
        <taxon>Vertebrata</taxon>
        <taxon>Euteleostomi</taxon>
        <taxon>Mammalia</taxon>
        <taxon>Eutheria</taxon>
        <taxon>Laurasiatheria</taxon>
        <taxon>Carnivora</taxon>
        <taxon>Caniformia</taxon>
        <taxon>Canidae</taxon>
        <taxon>Vulpes</taxon>
    </lineage>
</organism>
<feature type="compositionally biased region" description="Basic and acidic residues" evidence="1">
    <location>
        <begin position="322"/>
        <end position="331"/>
    </location>
</feature>
<evidence type="ECO:0000313" key="3">
    <source>
        <dbReference type="RefSeq" id="XP_072618647.1"/>
    </source>
</evidence>
<protein>
    <recommendedName>
        <fullName evidence="4">Collagen alpha-1(I) chain-like</fullName>
    </recommendedName>
</protein>
<dbReference type="RefSeq" id="XP_072618647.1">
    <property type="nucleotide sequence ID" value="XM_072762546.1"/>
</dbReference>
<gene>
    <name evidence="3" type="primary">LOC140599443</name>
</gene>
<dbReference type="Proteomes" id="UP001652641">
    <property type="component" value="Chromosome 6"/>
</dbReference>
<feature type="compositionally biased region" description="Gly residues" evidence="1">
    <location>
        <begin position="437"/>
        <end position="446"/>
    </location>
</feature>
<feature type="compositionally biased region" description="Low complexity" evidence="1">
    <location>
        <begin position="338"/>
        <end position="348"/>
    </location>
</feature>
<feature type="region of interest" description="Disordered" evidence="1">
    <location>
        <begin position="550"/>
        <end position="576"/>
    </location>
</feature>
<keyword evidence="2" id="KW-1185">Reference proteome</keyword>
<feature type="compositionally biased region" description="Low complexity" evidence="1">
    <location>
        <begin position="166"/>
        <end position="181"/>
    </location>
</feature>
<evidence type="ECO:0008006" key="4">
    <source>
        <dbReference type="Google" id="ProtNLM"/>
    </source>
</evidence>
<feature type="compositionally biased region" description="Gly residues" evidence="1">
    <location>
        <begin position="409"/>
        <end position="420"/>
    </location>
</feature>
<feature type="compositionally biased region" description="Low complexity" evidence="1">
    <location>
        <begin position="89"/>
        <end position="109"/>
    </location>
</feature>
<accession>A0ABM5AV30</accession>
<reference evidence="3" key="1">
    <citation type="submission" date="2025-08" db="UniProtKB">
        <authorList>
            <consortium name="RefSeq"/>
        </authorList>
    </citation>
    <scope>IDENTIFICATION</scope>
    <source>
        <tissue evidence="3">Cell line</tissue>
    </source>
</reference>
<feature type="region of interest" description="Disordered" evidence="1">
    <location>
        <begin position="81"/>
        <end position="246"/>
    </location>
</feature>
<feature type="compositionally biased region" description="Low complexity" evidence="1">
    <location>
        <begin position="506"/>
        <end position="518"/>
    </location>
</feature>
<feature type="compositionally biased region" description="Gly residues" evidence="1">
    <location>
        <begin position="372"/>
        <end position="392"/>
    </location>
</feature>
<dbReference type="GeneID" id="140599443"/>
<sequence length="576" mass="58566">MSQQQEYRPNSQDQIAIWTPQWLLVYINDTEQPDTKPNYSHSVLISTLTSEPSPTQNLRTESDLGVGALIATVPLLSGALREAPPPPLTSARPPAALAAPSAPQRRPLSFRGARQLPPSPPGNLGPRASASPGLGRTRGGGAAAAPAPPGSGEVRERRARPGAGPGRSSAAHSPGPGAQRRGSGGGRALLLGEGPQRGALQHQAAARRRAVPEPASPGGGAGARGRGELQRDQASAEAAGDHRDFPFSYFVRKATSFRRPLVPLGPRDLDSVAGTVEAPKPTPKPCWSPSLQLLREHHFQLGRGGPAPPRPPSPALGGGEAARGRAREPRGSGRRASPRSQRGRLSPPRSAPPPPSSRASSHSLRLRPGLRGAHGGAGEGGGGGQRGAGGARGARLSPEPAPPGRAQRRGGGGGRGGGARGAPRARGKRSPLRREGLGLGRPGGSGAHRLQVAAVGGDARQAGLVGRPGLPPAARARLCRALPARGRRRAGGGGRRGREPGAREQASGAASPGLVGAPGAPPPRSGPAEAAGAAPLTSCVRCVALRRPHKAVSPKESVWTSSLSGFGDGADRLGQI</sequence>
<evidence type="ECO:0000313" key="2">
    <source>
        <dbReference type="Proteomes" id="UP001652641"/>
    </source>
</evidence>
<proteinExistence type="predicted"/>